<protein>
    <submittedName>
        <fullName evidence="7">N-acetyltransferase domain-containing protein</fullName>
    </submittedName>
</protein>
<reference evidence="5 6" key="2">
    <citation type="submission" date="2018-11" db="EMBL/GenBank/DDBJ databases">
        <authorList>
            <consortium name="Pathogen Informatics"/>
        </authorList>
    </citation>
    <scope>NUCLEOTIDE SEQUENCE [LARGE SCALE GENOMIC DNA]</scope>
</reference>
<evidence type="ECO:0000256" key="3">
    <source>
        <dbReference type="ARBA" id="ARBA00023315"/>
    </source>
</evidence>
<organism evidence="7">
    <name type="scientific">Soboliphyme baturini</name>
    <dbReference type="NCBI Taxonomy" id="241478"/>
    <lineage>
        <taxon>Eukaryota</taxon>
        <taxon>Metazoa</taxon>
        <taxon>Ecdysozoa</taxon>
        <taxon>Nematoda</taxon>
        <taxon>Enoplea</taxon>
        <taxon>Dorylaimia</taxon>
        <taxon>Dioctophymatida</taxon>
        <taxon>Dioctophymatoidea</taxon>
        <taxon>Soboliphymatidae</taxon>
        <taxon>Soboliphyme</taxon>
    </lineage>
</organism>
<evidence type="ECO:0000313" key="5">
    <source>
        <dbReference type="EMBL" id="VDO94328.1"/>
    </source>
</evidence>
<dbReference type="InterPro" id="IPR016181">
    <property type="entry name" value="Acyl_CoA_acyltransferase"/>
</dbReference>
<reference evidence="7" key="1">
    <citation type="submission" date="2016-06" db="UniProtKB">
        <authorList>
            <consortium name="WormBaseParasite"/>
        </authorList>
    </citation>
    <scope>IDENTIFICATION</scope>
</reference>
<dbReference type="AlphaFoldDB" id="A0A183ICU1"/>
<keyword evidence="3" id="KW-0012">Acyltransferase</keyword>
<dbReference type="OrthoDB" id="5043642at2759"/>
<evidence type="ECO:0000256" key="1">
    <source>
        <dbReference type="ARBA" id="ARBA00009342"/>
    </source>
</evidence>
<dbReference type="PANTHER" id="PTHR13256">
    <property type="entry name" value="N-ACETYLTRANSFERASE 9"/>
    <property type="match status" value="1"/>
</dbReference>
<dbReference type="GO" id="GO:0008080">
    <property type="term" value="F:N-acetyltransferase activity"/>
    <property type="evidence" value="ECO:0007669"/>
    <property type="project" value="InterPro"/>
</dbReference>
<evidence type="ECO:0000313" key="7">
    <source>
        <dbReference type="WBParaSite" id="SBAD_0000149401-mRNA-1"/>
    </source>
</evidence>
<dbReference type="EMBL" id="UZAM01006824">
    <property type="protein sequence ID" value="VDO94328.1"/>
    <property type="molecule type" value="Genomic_DNA"/>
</dbReference>
<dbReference type="PANTHER" id="PTHR13256:SF16">
    <property type="entry name" value="ALPHA_BETA-TUBULIN-N-ACETYLTRANSFERASE 9"/>
    <property type="match status" value="1"/>
</dbReference>
<feature type="domain" description="N-acetyltransferase" evidence="4">
    <location>
        <begin position="34"/>
        <end position="184"/>
    </location>
</feature>
<evidence type="ECO:0000256" key="2">
    <source>
        <dbReference type="ARBA" id="ARBA00022679"/>
    </source>
</evidence>
<dbReference type="InterPro" id="IPR000182">
    <property type="entry name" value="GNAT_dom"/>
</dbReference>
<sequence length="213" mass="24922">MKANRNVSLRGCLSVLVPYRRHHVKKYHQWMESEELRRLTASERLTLYEEFEMQKQWQKDEDKCTFIILAKSLVDSGVTETACMVGDVNLFLNAICDDPDSDDSRRTAELEIMIAEKAFRHKGFGKEAAILMMVFAVEVLRIGRFYVKINRNNVVSIQMFDKLGFTFVSRDEYFNEVLMRLDLRCEVARSLAVRHHYECVDDYPPDRTSHPSV</sequence>
<dbReference type="Gene3D" id="3.40.630.30">
    <property type="match status" value="1"/>
</dbReference>
<name>A0A183ICU1_9BILA</name>
<accession>A0A183ICU1</accession>
<evidence type="ECO:0000259" key="4">
    <source>
        <dbReference type="PROSITE" id="PS51186"/>
    </source>
</evidence>
<dbReference type="WBParaSite" id="SBAD_0000149401-mRNA-1">
    <property type="protein sequence ID" value="SBAD_0000149401-mRNA-1"/>
    <property type="gene ID" value="SBAD_0000149401"/>
</dbReference>
<dbReference type="SUPFAM" id="SSF55729">
    <property type="entry name" value="Acyl-CoA N-acyltransferases (Nat)"/>
    <property type="match status" value="1"/>
</dbReference>
<comment type="similarity">
    <text evidence="1">Belongs to the acetyltransferase family. GNAT subfamily.</text>
</comment>
<proteinExistence type="inferred from homology"/>
<evidence type="ECO:0000313" key="6">
    <source>
        <dbReference type="Proteomes" id="UP000270296"/>
    </source>
</evidence>
<dbReference type="Proteomes" id="UP000270296">
    <property type="component" value="Unassembled WGS sequence"/>
</dbReference>
<dbReference type="Pfam" id="PF13302">
    <property type="entry name" value="Acetyltransf_3"/>
    <property type="match status" value="1"/>
</dbReference>
<dbReference type="InterPro" id="IPR039135">
    <property type="entry name" value="NAT9-like"/>
</dbReference>
<dbReference type="PROSITE" id="PS51186">
    <property type="entry name" value="GNAT"/>
    <property type="match status" value="1"/>
</dbReference>
<keyword evidence="2" id="KW-0808">Transferase</keyword>
<keyword evidence="6" id="KW-1185">Reference proteome</keyword>
<gene>
    <name evidence="5" type="ORF">SBAD_LOCUS1435</name>
</gene>